<name>A0A1F7HCJ1_9BACT</name>
<dbReference type="Pfam" id="PF12836">
    <property type="entry name" value="HHH_3"/>
    <property type="match status" value="1"/>
</dbReference>
<reference evidence="4 5" key="1">
    <citation type="journal article" date="2016" name="Nat. Commun.">
        <title>Thousands of microbial genomes shed light on interconnected biogeochemical processes in an aquifer system.</title>
        <authorList>
            <person name="Anantharaman K."/>
            <person name="Brown C.T."/>
            <person name="Hug L.A."/>
            <person name="Sharon I."/>
            <person name="Castelle C.J."/>
            <person name="Probst A.J."/>
            <person name="Thomas B.C."/>
            <person name="Singh A."/>
            <person name="Wilkins M.J."/>
            <person name="Karaoz U."/>
            <person name="Brodie E.L."/>
            <person name="Williams K.H."/>
            <person name="Hubbard S.S."/>
            <person name="Banfield J.F."/>
        </authorList>
    </citation>
    <scope>NUCLEOTIDE SEQUENCE [LARGE SCALE GENOMIC DNA]</scope>
</reference>
<dbReference type="InterPro" id="IPR051675">
    <property type="entry name" value="Endo/Exo/Phosphatase_dom_1"/>
</dbReference>
<keyword evidence="2" id="KW-1133">Transmembrane helix</keyword>
<comment type="caution">
    <text evidence="4">The sequence shown here is derived from an EMBL/GenBank/DDBJ whole genome shotgun (WGS) entry which is preliminary data.</text>
</comment>
<dbReference type="PANTHER" id="PTHR21180">
    <property type="entry name" value="ENDONUCLEASE/EXONUCLEASE/PHOSPHATASE FAMILY DOMAIN-CONTAINING PROTEIN 1"/>
    <property type="match status" value="1"/>
</dbReference>
<sequence length="226" mass="25151">MEVFQKVYKHKELVFVACALASTIISVFFYFLVYRNEENVLKTPVHVEKKNDTSIKVSDKATTIYADISGSVKNPGVYSFKDQARIKDILEAAGGFNTFADKAYFYRNYNLAHVLADQDKIYVPSVSEVEFGIFVESSYFIEQSRINPDTTPSPSSISTSSSVDSKSEGININTGTKSELDSLKGIGSVTADKIIQNRPYVTLDELVEKKVISANLLKDIRSDLSL</sequence>
<evidence type="ECO:0000313" key="4">
    <source>
        <dbReference type="EMBL" id="OGK28908.1"/>
    </source>
</evidence>
<dbReference type="GO" id="GO:0015628">
    <property type="term" value="P:protein secretion by the type II secretion system"/>
    <property type="evidence" value="ECO:0007669"/>
    <property type="project" value="TreeGrafter"/>
</dbReference>
<dbReference type="GO" id="GO:0015627">
    <property type="term" value="C:type II protein secretion system complex"/>
    <property type="evidence" value="ECO:0007669"/>
    <property type="project" value="TreeGrafter"/>
</dbReference>
<accession>A0A1F7HCJ1</accession>
<organism evidence="4 5">
    <name type="scientific">Candidatus Roizmanbacteria bacterium RIFCSPHIGHO2_02_FULL_40_9</name>
    <dbReference type="NCBI Taxonomy" id="1802042"/>
    <lineage>
        <taxon>Bacteria</taxon>
        <taxon>Candidatus Roizmaniibacteriota</taxon>
    </lineage>
</organism>
<gene>
    <name evidence="4" type="ORF">A3D06_00130</name>
</gene>
<keyword evidence="2" id="KW-0472">Membrane</keyword>
<protein>
    <recommendedName>
        <fullName evidence="3">Soluble ligand binding domain-containing protein</fullName>
    </recommendedName>
</protein>
<dbReference type="EMBL" id="MFZS01000020">
    <property type="protein sequence ID" value="OGK28908.1"/>
    <property type="molecule type" value="Genomic_DNA"/>
</dbReference>
<keyword evidence="2" id="KW-0812">Transmembrane</keyword>
<evidence type="ECO:0000256" key="1">
    <source>
        <dbReference type="SAM" id="MobiDB-lite"/>
    </source>
</evidence>
<dbReference type="Gene3D" id="1.10.150.320">
    <property type="entry name" value="Photosystem II 12 kDa extrinsic protein"/>
    <property type="match status" value="1"/>
</dbReference>
<dbReference type="PANTHER" id="PTHR21180:SF32">
    <property type="entry name" value="ENDONUCLEASE_EXONUCLEASE_PHOSPHATASE FAMILY DOMAIN-CONTAINING PROTEIN 1"/>
    <property type="match status" value="1"/>
</dbReference>
<evidence type="ECO:0000313" key="5">
    <source>
        <dbReference type="Proteomes" id="UP000177027"/>
    </source>
</evidence>
<dbReference type="Proteomes" id="UP000177027">
    <property type="component" value="Unassembled WGS sequence"/>
</dbReference>
<dbReference type="InterPro" id="IPR019554">
    <property type="entry name" value="Soluble_ligand-bd"/>
</dbReference>
<dbReference type="AlphaFoldDB" id="A0A1F7HCJ1"/>
<feature type="compositionally biased region" description="Low complexity" evidence="1">
    <location>
        <begin position="148"/>
        <end position="164"/>
    </location>
</feature>
<dbReference type="SUPFAM" id="SSF81585">
    <property type="entry name" value="PsbU/PolX domain-like"/>
    <property type="match status" value="1"/>
</dbReference>
<feature type="transmembrane region" description="Helical" evidence="2">
    <location>
        <begin position="12"/>
        <end position="33"/>
    </location>
</feature>
<evidence type="ECO:0000256" key="2">
    <source>
        <dbReference type="SAM" id="Phobius"/>
    </source>
</evidence>
<dbReference type="Gene3D" id="3.10.560.10">
    <property type="entry name" value="Outer membrane lipoprotein wza domain like"/>
    <property type="match status" value="1"/>
</dbReference>
<feature type="region of interest" description="Disordered" evidence="1">
    <location>
        <begin position="145"/>
        <end position="173"/>
    </location>
</feature>
<feature type="domain" description="Soluble ligand binding" evidence="3">
    <location>
        <begin position="66"/>
        <end position="101"/>
    </location>
</feature>
<dbReference type="Pfam" id="PF10531">
    <property type="entry name" value="SLBB"/>
    <property type="match status" value="1"/>
</dbReference>
<evidence type="ECO:0000259" key="3">
    <source>
        <dbReference type="Pfam" id="PF10531"/>
    </source>
</evidence>
<proteinExistence type="predicted"/>